<keyword evidence="3" id="KW-1185">Reference proteome</keyword>
<reference evidence="4" key="1">
    <citation type="submission" date="2017-02" db="UniProtKB">
        <authorList>
            <consortium name="WormBaseParasite"/>
        </authorList>
    </citation>
    <scope>IDENTIFICATION</scope>
</reference>
<dbReference type="PANTHER" id="PTHR45908">
    <property type="entry name" value="PROTEIN CBG11750-RELATED"/>
    <property type="match status" value="1"/>
</dbReference>
<evidence type="ECO:0000313" key="3">
    <source>
        <dbReference type="Proteomes" id="UP000038045"/>
    </source>
</evidence>
<evidence type="ECO:0000313" key="4">
    <source>
        <dbReference type="WBParaSite" id="PTRK_0001459600.1"/>
    </source>
</evidence>
<evidence type="ECO:0000259" key="2">
    <source>
        <dbReference type="Pfam" id="PF01764"/>
    </source>
</evidence>
<feature type="domain" description="Fungal lipase-type" evidence="2">
    <location>
        <begin position="90"/>
        <end position="226"/>
    </location>
</feature>
<dbReference type="WBParaSite" id="PTRK_0001459600.1">
    <property type="protein sequence ID" value="PTRK_0001459600.1"/>
    <property type="gene ID" value="PTRK_0001459600"/>
</dbReference>
<feature type="chain" id="PRO_5005892443" evidence="1">
    <location>
        <begin position="19"/>
        <end position="294"/>
    </location>
</feature>
<dbReference type="STRING" id="131310.A0A0N4ZZX4"/>
<dbReference type="SUPFAM" id="SSF53474">
    <property type="entry name" value="alpha/beta-Hydrolases"/>
    <property type="match status" value="1"/>
</dbReference>
<dbReference type="Pfam" id="PF01764">
    <property type="entry name" value="Lipase_3"/>
    <property type="match status" value="1"/>
</dbReference>
<organism evidence="3 4">
    <name type="scientific">Parastrongyloides trichosuri</name>
    <name type="common">Possum-specific nematode worm</name>
    <dbReference type="NCBI Taxonomy" id="131310"/>
    <lineage>
        <taxon>Eukaryota</taxon>
        <taxon>Metazoa</taxon>
        <taxon>Ecdysozoa</taxon>
        <taxon>Nematoda</taxon>
        <taxon>Chromadorea</taxon>
        <taxon>Rhabditida</taxon>
        <taxon>Tylenchina</taxon>
        <taxon>Panagrolaimomorpha</taxon>
        <taxon>Strongyloidoidea</taxon>
        <taxon>Strongyloididae</taxon>
        <taxon>Parastrongyloides</taxon>
    </lineage>
</organism>
<evidence type="ECO:0000256" key="1">
    <source>
        <dbReference type="SAM" id="SignalP"/>
    </source>
</evidence>
<name>A0A0N4ZZX4_PARTI</name>
<keyword evidence="1" id="KW-0732">Signal</keyword>
<proteinExistence type="predicted"/>
<dbReference type="GO" id="GO:0006629">
    <property type="term" value="P:lipid metabolic process"/>
    <property type="evidence" value="ECO:0007669"/>
    <property type="project" value="InterPro"/>
</dbReference>
<protein>
    <submittedName>
        <fullName evidence="4">Lipase_3 domain-containing protein</fullName>
    </submittedName>
</protein>
<dbReference type="Gene3D" id="3.40.50.1820">
    <property type="entry name" value="alpha/beta hydrolase"/>
    <property type="match status" value="1"/>
</dbReference>
<accession>A0A0N4ZZX4</accession>
<dbReference type="InterPro" id="IPR002921">
    <property type="entry name" value="Fungal_lipase-type"/>
</dbReference>
<feature type="signal peptide" evidence="1">
    <location>
        <begin position="1"/>
        <end position="18"/>
    </location>
</feature>
<dbReference type="Proteomes" id="UP000038045">
    <property type="component" value="Unplaced"/>
</dbReference>
<dbReference type="CDD" id="cd00519">
    <property type="entry name" value="Lipase_3"/>
    <property type="match status" value="1"/>
</dbReference>
<dbReference type="InterPro" id="IPR029058">
    <property type="entry name" value="AB_hydrolase_fold"/>
</dbReference>
<sequence length="294" mass="33242">MHILVVCCLAIFLYLGNCISSEDGDYDDSFARYKMIGFAIASFSQDPASCIRNMNDTLFLRKITVKCDFANDTECSASLALDHHNKAIIISHRGSQHFMNVTDKVVEALYDEMESFVSGGNVSKHFKKAWSSVWNTALKDPFLTLKNTYQDYDIWITGYSLGGVMASLTAANIGALNYVSKDKIKVMTFGEPRVGDIDFVKGFNSVVGYSYRVIHQQDPVPHLPLNNTLNYQYTKEEVFYNNDMSLESSYTICPDPDDSKDCSDKFHNYTNTDHMLYFKNVSSIISSNCQELYS</sequence>
<dbReference type="AlphaFoldDB" id="A0A0N4ZZX4"/>